<evidence type="ECO:0000256" key="8">
    <source>
        <dbReference type="ARBA" id="ARBA00023211"/>
    </source>
</evidence>
<comment type="cofactor">
    <cofactor evidence="13">
        <name>Mn(2+)</name>
        <dbReference type="ChEBI" id="CHEBI:29035"/>
    </cofactor>
    <text evidence="13">Binds 2 manganese ions per subunit.</text>
</comment>
<comment type="catalytic activity">
    <reaction evidence="10">
        <text>O-phospho-L-seryl-[protein] + H2O = L-seryl-[protein] + phosphate</text>
        <dbReference type="Rhea" id="RHEA:20629"/>
        <dbReference type="Rhea" id="RHEA-COMP:9863"/>
        <dbReference type="Rhea" id="RHEA-COMP:11604"/>
        <dbReference type="ChEBI" id="CHEBI:15377"/>
        <dbReference type="ChEBI" id="CHEBI:29999"/>
        <dbReference type="ChEBI" id="CHEBI:43474"/>
        <dbReference type="ChEBI" id="CHEBI:83421"/>
        <dbReference type="EC" id="3.1.3.16"/>
    </reaction>
</comment>
<sequence>MDVDSTMVSESDHDPTVQNDSSTLEQQLNDESSTSLQQQSSQTQQQQQQSSSSSSPAVAGPRCAPTYSVVHEVIEKKEDGPGPRCGHTLTAVPAVGEEGSPNYIGPRLILFGGATALEGNSAASGTPSSAGSAGIRLAGATADVHCYDVLTNKWSRITPIGEPPTPRAAHVATAVGTMVVIQGGIGPAGLSAEDLHVLDLTQQRPRWHRVVVQGPGPGPRYGHVMALVGQRYLMAIGGNDGKRPLADVWALDTAAKPYEWRKLEPEGEGPPPCMYATASARSDGLLLLCGGRDANSVPLASAYGLAKHRDGRWEWAIAPGVSPSPRYQHAAVFVNARLHVSGGALGGGRMVEDSSSVAVLDTAAGVWCDTKSVVTSPRTGRFSADAAGGDAAVELTRRCRHAAAAVGDLIFIYGGLRGGVLLDDLLVAEDLAAAETTSAASHAAAAAANLQDGRLAGRYGFGDERTRQTVPDAVNDGSVVLGNAVAPPVNGDMYTDISTENVMLQGSRRLSKGVEYLVEASAAEAEAITATLAAAKARQQGNGEVELPDRDGGAEATPSGKAASTSINLDSSGSNNSAPTGVRLHHRAIVVAAETGGALGGMVRQLSIDQFENEGRRVSYGTPENVTAARKLLDRQMSINSVPKKLITHLLKPRGWKPPVRREFFLDCNEIADLCDSAERIFASEPTVLQLRAPIKIFGDLHGQFGDLMRLFDEYGSPSTAGDIAYIDYLFLGDYVDRGQHSLETITLLLALKVEYPHNIHLIRGNHEASDINALFGFRIECIERLGERDGIWAWHRINRLFNWLPLAALIEKKIICMHGGIGRSINHVEQIESIQRPITMEAGSIVLMDLLWSDPTENDSVEGLRPNARGPGLVTFGPDRVMEFCNNNDLQLIVRAHECVMDGFERFAQGHLITLFSATNYCGTANNAGAILVLGRDLVVVPKLIHPIPPVSLPENSPERHIEDTWMQELNANRPPTPTRGRPQVANDRVICT</sequence>
<dbReference type="PANTHER" id="PTHR46422:SF10">
    <property type="entry name" value="SERINE_THREONINE-PROTEIN PHOSPHATASE"/>
    <property type="match status" value="1"/>
</dbReference>
<dbReference type="PROSITE" id="PS00125">
    <property type="entry name" value="SER_THR_PHOSPHATASE"/>
    <property type="match status" value="1"/>
</dbReference>
<dbReference type="GO" id="GO:0004722">
    <property type="term" value="F:protein serine/threonine phosphatase activity"/>
    <property type="evidence" value="ECO:0007669"/>
    <property type="project" value="UniProtKB-UniRule"/>
</dbReference>
<dbReference type="PIRSF" id="PIRSF036363">
    <property type="entry name" value="PPP_BSU1"/>
    <property type="match status" value="1"/>
</dbReference>
<dbReference type="Gene3D" id="3.60.21.10">
    <property type="match status" value="1"/>
</dbReference>
<evidence type="ECO:0000256" key="14">
    <source>
        <dbReference type="RuleBase" id="RU004273"/>
    </source>
</evidence>
<protein>
    <recommendedName>
        <fullName evidence="13 14">Serine/threonine-protein phosphatase</fullName>
        <ecNumber evidence="13 14">3.1.3.16</ecNumber>
    </recommendedName>
</protein>
<dbReference type="InterPro" id="IPR041758">
    <property type="entry name" value="MPP_BSL_C"/>
</dbReference>
<dbReference type="Pfam" id="PF00149">
    <property type="entry name" value="Metallophos"/>
    <property type="match status" value="1"/>
</dbReference>
<feature type="region of interest" description="Disordered" evidence="15">
    <location>
        <begin position="539"/>
        <end position="580"/>
    </location>
</feature>
<dbReference type="InterPro" id="IPR004843">
    <property type="entry name" value="Calcineurin-like_PHP"/>
</dbReference>
<dbReference type="FunFam" id="3.60.21.10:FF:000008">
    <property type="entry name" value="Serine/threonine-protein phosphatase"/>
    <property type="match status" value="1"/>
</dbReference>
<evidence type="ECO:0000256" key="15">
    <source>
        <dbReference type="SAM" id="MobiDB-lite"/>
    </source>
</evidence>
<dbReference type="InterPro" id="IPR006186">
    <property type="entry name" value="Ser/Thr-sp_prot-phosphatase"/>
</dbReference>
<feature type="compositionally biased region" description="Polar residues" evidence="15">
    <location>
        <begin position="16"/>
        <end position="31"/>
    </location>
</feature>
<feature type="compositionally biased region" description="Polar residues" evidence="15">
    <location>
        <begin position="562"/>
        <end position="579"/>
    </location>
</feature>
<dbReference type="CDD" id="cd07419">
    <property type="entry name" value="MPP_Bsu1_C"/>
    <property type="match status" value="1"/>
</dbReference>
<keyword evidence="7 13" id="KW-0904">Protein phosphatase</keyword>
<dbReference type="FunFam" id="2.120.10.80:FF:000042">
    <property type="entry name" value="Serine/threonine-protein phosphatase"/>
    <property type="match status" value="1"/>
</dbReference>
<dbReference type="Proteomes" id="UP001627284">
    <property type="component" value="Unassembled WGS sequence"/>
</dbReference>
<evidence type="ECO:0000256" key="13">
    <source>
        <dbReference type="PIRNR" id="PIRNR036363"/>
    </source>
</evidence>
<keyword evidence="3" id="KW-0880">Kelch repeat</keyword>
<dbReference type="PANTHER" id="PTHR46422">
    <property type="entry name" value="SERINE/THREONINE-PROTEIN PHOSPHATASE BSL3"/>
    <property type="match status" value="1"/>
</dbReference>
<keyword evidence="18" id="KW-1185">Reference proteome</keyword>
<dbReference type="InterPro" id="IPR029052">
    <property type="entry name" value="Metallo-depent_PP-like"/>
</dbReference>
<dbReference type="EMBL" id="JBJKTR010000011">
    <property type="protein sequence ID" value="KAL3354835.1"/>
    <property type="molecule type" value="Genomic_DNA"/>
</dbReference>
<dbReference type="InterPro" id="IPR011498">
    <property type="entry name" value="Kelch_2"/>
</dbReference>
<evidence type="ECO:0000256" key="1">
    <source>
        <dbReference type="ARBA" id="ARBA00004123"/>
    </source>
</evidence>
<evidence type="ECO:0000256" key="6">
    <source>
        <dbReference type="ARBA" id="ARBA00022801"/>
    </source>
</evidence>
<evidence type="ECO:0000259" key="16">
    <source>
        <dbReference type="PROSITE" id="PS00125"/>
    </source>
</evidence>
<dbReference type="GO" id="GO:0005634">
    <property type="term" value="C:nucleus"/>
    <property type="evidence" value="ECO:0007669"/>
    <property type="project" value="UniProtKB-SubCell"/>
</dbReference>
<keyword evidence="9 13" id="KW-0539">Nucleus</keyword>
<dbReference type="FunFam" id="2.120.10.80:FF:000139">
    <property type="entry name" value="Serine/threonine-protein phosphatase"/>
    <property type="match status" value="1"/>
</dbReference>
<keyword evidence="8 13" id="KW-0464">Manganese</keyword>
<dbReference type="PRINTS" id="PR00114">
    <property type="entry name" value="STPHPHTASE"/>
</dbReference>
<accession>A0ABD2TEW9</accession>
<comment type="similarity">
    <text evidence="2 13">Belongs to the PPP phosphatase family. BSU subfamily.</text>
</comment>
<evidence type="ECO:0000256" key="12">
    <source>
        <dbReference type="ARBA" id="ARBA00059628"/>
    </source>
</evidence>
<organism evidence="17 18">
    <name type="scientific">Solanum stoloniferum</name>
    <dbReference type="NCBI Taxonomy" id="62892"/>
    <lineage>
        <taxon>Eukaryota</taxon>
        <taxon>Viridiplantae</taxon>
        <taxon>Streptophyta</taxon>
        <taxon>Embryophyta</taxon>
        <taxon>Tracheophyta</taxon>
        <taxon>Spermatophyta</taxon>
        <taxon>Magnoliopsida</taxon>
        <taxon>eudicotyledons</taxon>
        <taxon>Gunneridae</taxon>
        <taxon>Pentapetalae</taxon>
        <taxon>asterids</taxon>
        <taxon>lamiids</taxon>
        <taxon>Solanales</taxon>
        <taxon>Solanaceae</taxon>
        <taxon>Solanoideae</taxon>
        <taxon>Solaneae</taxon>
        <taxon>Solanum</taxon>
    </lineage>
</organism>
<evidence type="ECO:0000256" key="11">
    <source>
        <dbReference type="ARBA" id="ARBA00048336"/>
    </source>
</evidence>
<dbReference type="SMART" id="SM00156">
    <property type="entry name" value="PP2Ac"/>
    <property type="match status" value="1"/>
</dbReference>
<dbReference type="GO" id="GO:0005886">
    <property type="term" value="C:plasma membrane"/>
    <property type="evidence" value="ECO:0007669"/>
    <property type="project" value="UniProtKB-ARBA"/>
</dbReference>
<evidence type="ECO:0000313" key="17">
    <source>
        <dbReference type="EMBL" id="KAL3354835.1"/>
    </source>
</evidence>
<name>A0ABD2TEW9_9SOLN</name>
<evidence type="ECO:0000256" key="3">
    <source>
        <dbReference type="ARBA" id="ARBA00022441"/>
    </source>
</evidence>
<feature type="domain" description="Serine/threonine specific protein phosphatases" evidence="16">
    <location>
        <begin position="763"/>
        <end position="768"/>
    </location>
</feature>
<evidence type="ECO:0000256" key="5">
    <source>
        <dbReference type="ARBA" id="ARBA00022737"/>
    </source>
</evidence>
<dbReference type="Pfam" id="PF07646">
    <property type="entry name" value="Kelch_2"/>
    <property type="match status" value="1"/>
</dbReference>
<evidence type="ECO:0000256" key="7">
    <source>
        <dbReference type="ARBA" id="ARBA00022912"/>
    </source>
</evidence>
<comment type="subcellular location">
    <subcellularLocation>
        <location evidence="1 13">Nucleus</location>
    </subcellularLocation>
</comment>
<comment type="caution">
    <text evidence="17">The sequence shown here is derived from an EMBL/GenBank/DDBJ whole genome shotgun (WGS) entry which is preliminary data.</text>
</comment>
<evidence type="ECO:0000256" key="10">
    <source>
        <dbReference type="ARBA" id="ARBA00047761"/>
    </source>
</evidence>
<dbReference type="InterPro" id="IPR012391">
    <property type="entry name" value="Ser/Thr_prot_Pase_BSU1"/>
</dbReference>
<reference evidence="17 18" key="1">
    <citation type="submission" date="2024-05" db="EMBL/GenBank/DDBJ databases">
        <title>De novo assembly of an allotetraploid wild potato.</title>
        <authorList>
            <person name="Hosaka A.J."/>
        </authorList>
    </citation>
    <scope>NUCLEOTIDE SEQUENCE [LARGE SCALE GENOMIC DNA]</scope>
    <source>
        <tissue evidence="17">Young leaves</tissue>
    </source>
</reference>
<keyword evidence="6 13" id="KW-0378">Hydrolase</keyword>
<proteinExistence type="inferred from homology"/>
<comment type="function">
    <text evidence="12">Phosphatase involved in elongation process, probably by acting as a regulator of brassinolide signaling.</text>
</comment>
<dbReference type="AlphaFoldDB" id="A0ABD2TEW9"/>
<gene>
    <name evidence="17" type="ORF">AABB24_019095</name>
</gene>
<dbReference type="SUPFAM" id="SSF117281">
    <property type="entry name" value="Kelch motif"/>
    <property type="match status" value="1"/>
</dbReference>
<evidence type="ECO:0000313" key="18">
    <source>
        <dbReference type="Proteomes" id="UP001627284"/>
    </source>
</evidence>
<keyword evidence="4 13" id="KW-0479">Metal-binding</keyword>
<dbReference type="Gene3D" id="2.120.10.80">
    <property type="entry name" value="Kelch-type beta propeller"/>
    <property type="match status" value="2"/>
</dbReference>
<feature type="region of interest" description="Disordered" evidence="15">
    <location>
        <begin position="1"/>
        <end position="63"/>
    </location>
</feature>
<evidence type="ECO:0000256" key="4">
    <source>
        <dbReference type="ARBA" id="ARBA00022723"/>
    </source>
</evidence>
<dbReference type="Pfam" id="PF24681">
    <property type="entry name" value="Kelch_KLHDC2_KLHL20_DRC7"/>
    <property type="match status" value="1"/>
</dbReference>
<evidence type="ECO:0000256" key="9">
    <source>
        <dbReference type="ARBA" id="ARBA00023242"/>
    </source>
</evidence>
<dbReference type="InterPro" id="IPR015915">
    <property type="entry name" value="Kelch-typ_b-propeller"/>
</dbReference>
<dbReference type="SUPFAM" id="SSF56300">
    <property type="entry name" value="Metallo-dependent phosphatases"/>
    <property type="match status" value="1"/>
</dbReference>
<keyword evidence="5" id="KW-0677">Repeat</keyword>
<feature type="compositionally biased region" description="Low complexity" evidence="15">
    <location>
        <begin position="32"/>
        <end position="55"/>
    </location>
</feature>
<evidence type="ECO:0000256" key="2">
    <source>
        <dbReference type="ARBA" id="ARBA00005671"/>
    </source>
</evidence>
<dbReference type="GO" id="GO:0046872">
    <property type="term" value="F:metal ion binding"/>
    <property type="evidence" value="ECO:0007669"/>
    <property type="project" value="UniProtKB-UniRule"/>
</dbReference>
<comment type="catalytic activity">
    <reaction evidence="11 13 14">
        <text>O-phospho-L-threonyl-[protein] + H2O = L-threonyl-[protein] + phosphate</text>
        <dbReference type="Rhea" id="RHEA:47004"/>
        <dbReference type="Rhea" id="RHEA-COMP:11060"/>
        <dbReference type="Rhea" id="RHEA-COMP:11605"/>
        <dbReference type="ChEBI" id="CHEBI:15377"/>
        <dbReference type="ChEBI" id="CHEBI:30013"/>
        <dbReference type="ChEBI" id="CHEBI:43474"/>
        <dbReference type="ChEBI" id="CHEBI:61977"/>
        <dbReference type="EC" id="3.1.3.16"/>
    </reaction>
</comment>
<dbReference type="EC" id="3.1.3.16" evidence="13 14"/>